<name>A0A195FKF8_9HYME</name>
<dbReference type="EMBL" id="KQ981522">
    <property type="protein sequence ID" value="KYN40747.1"/>
    <property type="molecule type" value="Genomic_DNA"/>
</dbReference>
<evidence type="ECO:0000256" key="3">
    <source>
        <dbReference type="ARBA" id="ARBA00022448"/>
    </source>
</evidence>
<keyword evidence="14" id="KW-1185">Reference proteome</keyword>
<dbReference type="NCBIfam" id="TIGR00813">
    <property type="entry name" value="sss"/>
    <property type="match status" value="1"/>
</dbReference>
<evidence type="ECO:0000256" key="10">
    <source>
        <dbReference type="ARBA" id="ARBA00023201"/>
    </source>
</evidence>
<keyword evidence="5 12" id="KW-0812">Transmembrane</keyword>
<keyword evidence="9 12" id="KW-0472">Membrane</keyword>
<dbReference type="STRING" id="34720.A0A195FKF8"/>
<feature type="transmembrane region" description="Helical" evidence="12">
    <location>
        <begin position="456"/>
        <end position="477"/>
    </location>
</feature>
<comment type="subcellular location">
    <subcellularLocation>
        <location evidence="1">Cell membrane</location>
        <topology evidence="1">Multi-pass membrane protein</topology>
    </subcellularLocation>
</comment>
<feature type="transmembrane region" description="Helical" evidence="12">
    <location>
        <begin position="172"/>
        <end position="191"/>
    </location>
</feature>
<evidence type="ECO:0000256" key="7">
    <source>
        <dbReference type="ARBA" id="ARBA00023053"/>
    </source>
</evidence>
<keyword evidence="7" id="KW-0915">Sodium</keyword>
<dbReference type="GO" id="GO:0005886">
    <property type="term" value="C:plasma membrane"/>
    <property type="evidence" value="ECO:0007669"/>
    <property type="project" value="UniProtKB-SubCell"/>
</dbReference>
<evidence type="ECO:0000256" key="12">
    <source>
        <dbReference type="SAM" id="Phobius"/>
    </source>
</evidence>
<feature type="transmembrane region" description="Helical" evidence="12">
    <location>
        <begin position="28"/>
        <end position="47"/>
    </location>
</feature>
<dbReference type="GO" id="GO:0015293">
    <property type="term" value="F:symporter activity"/>
    <property type="evidence" value="ECO:0007669"/>
    <property type="project" value="TreeGrafter"/>
</dbReference>
<evidence type="ECO:0000256" key="6">
    <source>
        <dbReference type="ARBA" id="ARBA00022989"/>
    </source>
</evidence>
<feature type="transmembrane region" description="Helical" evidence="12">
    <location>
        <begin position="67"/>
        <end position="84"/>
    </location>
</feature>
<evidence type="ECO:0000313" key="14">
    <source>
        <dbReference type="Proteomes" id="UP000078541"/>
    </source>
</evidence>
<feature type="transmembrane region" description="Helical" evidence="12">
    <location>
        <begin position="141"/>
        <end position="166"/>
    </location>
</feature>
<comment type="similarity">
    <text evidence="2 11">Belongs to the sodium:solute symporter (SSF) (TC 2.A.21) family.</text>
</comment>
<proteinExistence type="inferred from homology"/>
<dbReference type="Gene3D" id="1.20.1730.10">
    <property type="entry name" value="Sodium/glucose cotransporter"/>
    <property type="match status" value="1"/>
</dbReference>
<dbReference type="Pfam" id="PF00474">
    <property type="entry name" value="SSF"/>
    <property type="match status" value="1"/>
</dbReference>
<feature type="transmembrane region" description="Helical" evidence="12">
    <location>
        <begin position="253"/>
        <end position="271"/>
    </location>
</feature>
<dbReference type="InterPro" id="IPR001734">
    <property type="entry name" value="Na/solute_symporter"/>
</dbReference>
<dbReference type="AlphaFoldDB" id="A0A195FKF8"/>
<dbReference type="PANTHER" id="PTHR42985">
    <property type="entry name" value="SODIUM-COUPLED MONOCARBOXYLATE TRANSPORTER"/>
    <property type="match status" value="1"/>
</dbReference>
<evidence type="ECO:0000256" key="5">
    <source>
        <dbReference type="ARBA" id="ARBA00022692"/>
    </source>
</evidence>
<dbReference type="Proteomes" id="UP000078541">
    <property type="component" value="Unassembled WGS sequence"/>
</dbReference>
<dbReference type="CDD" id="cd11492">
    <property type="entry name" value="SLC5sbd_NIS-SMVT"/>
    <property type="match status" value="1"/>
</dbReference>
<dbReference type="GO" id="GO:0006814">
    <property type="term" value="P:sodium ion transport"/>
    <property type="evidence" value="ECO:0007669"/>
    <property type="project" value="UniProtKB-KW"/>
</dbReference>
<feature type="transmembrane region" description="Helical" evidence="12">
    <location>
        <begin position="526"/>
        <end position="548"/>
    </location>
</feature>
<keyword evidence="6 12" id="KW-1133">Transmembrane helix</keyword>
<keyword evidence="3" id="KW-0813">Transport</keyword>
<reference evidence="13 14" key="1">
    <citation type="submission" date="2016-03" db="EMBL/GenBank/DDBJ databases">
        <title>Trachymyrmex septentrionalis WGS genome.</title>
        <authorList>
            <person name="Nygaard S."/>
            <person name="Hu H."/>
            <person name="Boomsma J."/>
            <person name="Zhang G."/>
        </authorList>
    </citation>
    <scope>NUCLEOTIDE SEQUENCE [LARGE SCALE GENOMIC DNA]</scope>
    <source>
        <strain evidence="13">Tsep2-gDNA-1</strain>
        <tissue evidence="13">Whole body</tissue>
    </source>
</reference>
<evidence type="ECO:0000256" key="11">
    <source>
        <dbReference type="RuleBase" id="RU362091"/>
    </source>
</evidence>
<evidence type="ECO:0000313" key="13">
    <source>
        <dbReference type="EMBL" id="KYN40747.1"/>
    </source>
</evidence>
<dbReference type="InterPro" id="IPR038377">
    <property type="entry name" value="Na/Glc_symporter_sf"/>
</dbReference>
<dbReference type="InterPro" id="IPR051163">
    <property type="entry name" value="Sodium:Solute_Symporter_SSF"/>
</dbReference>
<sequence length="745" mass="82809">MENPFTTGITFSQETENLNRFMFGWLDYTLFSLLLLVSVLIGVYFGFFSKQDSTTEYFLGGKRMGCFPVAMSIIASHISGISLLGIPTEVFHHGTQYAACIFTAIFTAVITSYIFLPVFYKLQLNSTFEYLEVRFTRPVRILSSVLFTVSLFTYLPIVVYVPALAFAQVSNFSVHAITPILCIVCIIYTSIGGLKAVVWSDTIQFSVTVGGLFSVLVLGIMSVGSVGEVWRISGEGGRLIFFDMDPSPFARNTFWGMTIGMTIIWLGHLGIHPGTVQRFLSVPREIDAKHGLAITAVGMIIVKLICVFTGLIMFAKYHDCDPFLTKSISRTDQTLPYYVMDVAGHLPGLPGLFLAGLVSAALATMSASLNTVSGTIYEDFIKPWIPDSPKKEAIAANIMKGIVGIAGAISVGLVFLVEQLGPVFQIAVSTRGITDGPSLGLFTLGMLVPWANAKGALFGGCVGLVSMLWLVGGTQWYTMHDRIKYDSLPTSVAGCPYPLNQTFSTTIRPTSMNSGEEPMILFQISFIYYILIGAGIVVIVGTIASYFFGIDLEGVDPDHITPIMKRYDTIYNIRYFPITTYVYGRYIHFRIETVKTPNDDAMRGRDILYAFRYIYSLEMTLPMTMQRSLLGLTVLTIVGLMTFLLSKKLSLETRKRDGLLLDMIANISGHLDRLDSGFDDIAAQTGIARNRLLRLVALHRENLLICALLGEKWRQKQTLSIGKPMTMMAKRRKRRRRFILSHYHR</sequence>
<feature type="transmembrane region" description="Helical" evidence="12">
    <location>
        <begin position="628"/>
        <end position="646"/>
    </location>
</feature>
<keyword evidence="8" id="KW-0406">Ion transport</keyword>
<keyword evidence="10" id="KW-0739">Sodium transport</keyword>
<feature type="transmembrane region" description="Helical" evidence="12">
    <location>
        <begin position="352"/>
        <end position="377"/>
    </location>
</feature>
<evidence type="ECO:0000256" key="2">
    <source>
        <dbReference type="ARBA" id="ARBA00006434"/>
    </source>
</evidence>
<feature type="transmembrane region" description="Helical" evidence="12">
    <location>
        <begin position="96"/>
        <end position="120"/>
    </location>
</feature>
<evidence type="ECO:0000256" key="9">
    <source>
        <dbReference type="ARBA" id="ARBA00023136"/>
    </source>
</evidence>
<evidence type="ECO:0000256" key="1">
    <source>
        <dbReference type="ARBA" id="ARBA00004651"/>
    </source>
</evidence>
<accession>A0A195FKF8</accession>
<protein>
    <submittedName>
        <fullName evidence="13">Sodium-coupled monocarboxylate transporter 1</fullName>
    </submittedName>
</protein>
<dbReference type="PANTHER" id="PTHR42985:SF21">
    <property type="entry name" value="SODIUM-DEPENDENT MULTIVITAMIN TRANSPORTER-LIKE PROTEIN"/>
    <property type="match status" value="1"/>
</dbReference>
<feature type="transmembrane region" description="Helical" evidence="12">
    <location>
        <begin position="292"/>
        <end position="315"/>
    </location>
</feature>
<feature type="transmembrane region" description="Helical" evidence="12">
    <location>
        <begin position="203"/>
        <end position="223"/>
    </location>
</feature>
<evidence type="ECO:0000256" key="8">
    <source>
        <dbReference type="ARBA" id="ARBA00023065"/>
    </source>
</evidence>
<keyword evidence="4" id="KW-1003">Cell membrane</keyword>
<evidence type="ECO:0000256" key="4">
    <source>
        <dbReference type="ARBA" id="ARBA00022475"/>
    </source>
</evidence>
<gene>
    <name evidence="13" type="ORF">ALC56_05058</name>
</gene>
<dbReference type="PROSITE" id="PS50283">
    <property type="entry name" value="NA_SOLUT_SYMP_3"/>
    <property type="match status" value="1"/>
</dbReference>
<feature type="transmembrane region" description="Helical" evidence="12">
    <location>
        <begin position="398"/>
        <end position="417"/>
    </location>
</feature>
<organism evidence="13 14">
    <name type="scientific">Trachymyrmex septentrionalis</name>
    <dbReference type="NCBI Taxonomy" id="34720"/>
    <lineage>
        <taxon>Eukaryota</taxon>
        <taxon>Metazoa</taxon>
        <taxon>Ecdysozoa</taxon>
        <taxon>Arthropoda</taxon>
        <taxon>Hexapoda</taxon>
        <taxon>Insecta</taxon>
        <taxon>Pterygota</taxon>
        <taxon>Neoptera</taxon>
        <taxon>Endopterygota</taxon>
        <taxon>Hymenoptera</taxon>
        <taxon>Apocrita</taxon>
        <taxon>Aculeata</taxon>
        <taxon>Formicoidea</taxon>
        <taxon>Formicidae</taxon>
        <taxon>Myrmicinae</taxon>
        <taxon>Trachymyrmex</taxon>
    </lineage>
</organism>